<dbReference type="FunFam" id="3.30.160.60:FF:000125">
    <property type="entry name" value="Putative zinc finger protein 143"/>
    <property type="match status" value="1"/>
</dbReference>
<evidence type="ECO:0000256" key="4">
    <source>
        <dbReference type="ARBA" id="ARBA00022833"/>
    </source>
</evidence>
<dbReference type="GO" id="GO:0005667">
    <property type="term" value="C:transcription regulator complex"/>
    <property type="evidence" value="ECO:0007669"/>
    <property type="project" value="TreeGrafter"/>
</dbReference>
<dbReference type="GO" id="GO:0031519">
    <property type="term" value="C:PcG protein complex"/>
    <property type="evidence" value="ECO:0007669"/>
    <property type="project" value="TreeGrafter"/>
</dbReference>
<dbReference type="PANTHER" id="PTHR14003">
    <property type="entry name" value="TRANSCRIPTIONAL REPRESSOR PROTEIN YY"/>
    <property type="match status" value="1"/>
</dbReference>
<dbReference type="OrthoDB" id="6365676at2759"/>
<name>A0A507EIB1_9FUNG</name>
<evidence type="ECO:0000256" key="2">
    <source>
        <dbReference type="ARBA" id="ARBA00022737"/>
    </source>
</evidence>
<evidence type="ECO:0000256" key="3">
    <source>
        <dbReference type="ARBA" id="ARBA00022771"/>
    </source>
</evidence>
<dbReference type="PROSITE" id="PS00028">
    <property type="entry name" value="ZINC_FINGER_C2H2_1"/>
    <property type="match status" value="2"/>
</dbReference>
<dbReference type="Pfam" id="PF00096">
    <property type="entry name" value="zf-C2H2"/>
    <property type="match status" value="1"/>
</dbReference>
<feature type="domain" description="C2H2-type" evidence="7">
    <location>
        <begin position="74"/>
        <end position="103"/>
    </location>
</feature>
<dbReference type="InterPro" id="IPR036236">
    <property type="entry name" value="Znf_C2H2_sf"/>
</dbReference>
<protein>
    <recommendedName>
        <fullName evidence="7">C2H2-type domain-containing protein</fullName>
    </recommendedName>
</protein>
<feature type="compositionally biased region" description="Basic residues" evidence="6">
    <location>
        <begin position="54"/>
        <end position="69"/>
    </location>
</feature>
<evidence type="ECO:0000313" key="8">
    <source>
        <dbReference type="EMBL" id="TPX63584.1"/>
    </source>
</evidence>
<keyword evidence="9" id="KW-1185">Reference proteome</keyword>
<feature type="region of interest" description="Disordered" evidence="6">
    <location>
        <begin position="34"/>
        <end position="69"/>
    </location>
</feature>
<dbReference type="EMBL" id="QEAP01000597">
    <property type="protein sequence ID" value="TPX63584.1"/>
    <property type="molecule type" value="Genomic_DNA"/>
</dbReference>
<comment type="caution">
    <text evidence="8">The sequence shown here is derived from an EMBL/GenBank/DDBJ whole genome shotgun (WGS) entry which is preliminary data.</text>
</comment>
<keyword evidence="4" id="KW-0862">Zinc</keyword>
<keyword evidence="1" id="KW-0479">Metal-binding</keyword>
<dbReference type="PANTHER" id="PTHR14003:SF19">
    <property type="entry name" value="YY2 TRANSCRIPTION FACTOR"/>
    <property type="match status" value="1"/>
</dbReference>
<feature type="region of interest" description="Disordered" evidence="6">
    <location>
        <begin position="121"/>
        <end position="176"/>
    </location>
</feature>
<dbReference type="STRING" id="246404.A0A507EIB1"/>
<dbReference type="SMART" id="SM00355">
    <property type="entry name" value="ZnF_C2H2"/>
    <property type="match status" value="2"/>
</dbReference>
<sequence>MVDNDFLAIPTHPRMPPATTTTAATLSLAAAAHPSTSASAAPPTPSYPPTSIHIHSHTTPKSLARPHARAPKRYPCKFAGCDKDFSTSGHLSRHSRIHMGLKRFSCSVDGCDRTFVRADNRDQHDKSHRRRLCSSSNDSCESDHAPPSSPEASLVSAHSIEADSCPSPVSPSSSSSMQFIHSMGHVSKASISFLID</sequence>
<accession>A0A507EIB1</accession>
<dbReference type="GO" id="GO:0000978">
    <property type="term" value="F:RNA polymerase II cis-regulatory region sequence-specific DNA binding"/>
    <property type="evidence" value="ECO:0007669"/>
    <property type="project" value="TreeGrafter"/>
</dbReference>
<dbReference type="AlphaFoldDB" id="A0A507EIB1"/>
<dbReference type="InterPro" id="IPR013087">
    <property type="entry name" value="Znf_C2H2_type"/>
</dbReference>
<evidence type="ECO:0000256" key="5">
    <source>
        <dbReference type="PROSITE-ProRule" id="PRU00042"/>
    </source>
</evidence>
<keyword evidence="2" id="KW-0677">Repeat</keyword>
<keyword evidence="3 5" id="KW-0863">Zinc-finger</keyword>
<dbReference type="GO" id="GO:0008270">
    <property type="term" value="F:zinc ion binding"/>
    <property type="evidence" value="ECO:0007669"/>
    <property type="project" value="UniProtKB-KW"/>
</dbReference>
<proteinExistence type="predicted"/>
<gene>
    <name evidence="8" type="ORF">CcCBS67573_g08633</name>
</gene>
<evidence type="ECO:0000313" key="9">
    <source>
        <dbReference type="Proteomes" id="UP000320333"/>
    </source>
</evidence>
<evidence type="ECO:0000259" key="7">
    <source>
        <dbReference type="PROSITE" id="PS50157"/>
    </source>
</evidence>
<feature type="domain" description="C2H2-type" evidence="7">
    <location>
        <begin position="104"/>
        <end position="128"/>
    </location>
</feature>
<dbReference type="SUPFAM" id="SSF57667">
    <property type="entry name" value="beta-beta-alpha zinc fingers"/>
    <property type="match status" value="1"/>
</dbReference>
<evidence type="ECO:0000256" key="1">
    <source>
        <dbReference type="ARBA" id="ARBA00022723"/>
    </source>
</evidence>
<dbReference type="GO" id="GO:0000785">
    <property type="term" value="C:chromatin"/>
    <property type="evidence" value="ECO:0007669"/>
    <property type="project" value="TreeGrafter"/>
</dbReference>
<dbReference type="PROSITE" id="PS50157">
    <property type="entry name" value="ZINC_FINGER_C2H2_2"/>
    <property type="match status" value="2"/>
</dbReference>
<dbReference type="GO" id="GO:0000981">
    <property type="term" value="F:DNA-binding transcription factor activity, RNA polymerase II-specific"/>
    <property type="evidence" value="ECO:0007669"/>
    <property type="project" value="TreeGrafter"/>
</dbReference>
<reference evidence="8 9" key="1">
    <citation type="journal article" date="2019" name="Sci. Rep.">
        <title>Comparative genomics of chytrid fungi reveal insights into the obligate biotrophic and pathogenic lifestyle of Synchytrium endobioticum.</title>
        <authorList>
            <person name="van de Vossenberg B.T.L.H."/>
            <person name="Warris S."/>
            <person name="Nguyen H.D.T."/>
            <person name="van Gent-Pelzer M.P.E."/>
            <person name="Joly D.L."/>
            <person name="van de Geest H.C."/>
            <person name="Bonants P.J.M."/>
            <person name="Smith D.S."/>
            <person name="Levesque C.A."/>
            <person name="van der Lee T.A.J."/>
        </authorList>
    </citation>
    <scope>NUCLEOTIDE SEQUENCE [LARGE SCALE GENOMIC DNA]</scope>
    <source>
        <strain evidence="8 9">CBS 675.73</strain>
    </source>
</reference>
<evidence type="ECO:0000256" key="6">
    <source>
        <dbReference type="SAM" id="MobiDB-lite"/>
    </source>
</evidence>
<feature type="compositionally biased region" description="Low complexity" evidence="6">
    <location>
        <begin position="164"/>
        <end position="176"/>
    </location>
</feature>
<organism evidence="8 9">
    <name type="scientific">Chytriomyces confervae</name>
    <dbReference type="NCBI Taxonomy" id="246404"/>
    <lineage>
        <taxon>Eukaryota</taxon>
        <taxon>Fungi</taxon>
        <taxon>Fungi incertae sedis</taxon>
        <taxon>Chytridiomycota</taxon>
        <taxon>Chytridiomycota incertae sedis</taxon>
        <taxon>Chytridiomycetes</taxon>
        <taxon>Chytridiales</taxon>
        <taxon>Chytriomycetaceae</taxon>
        <taxon>Chytriomyces</taxon>
    </lineage>
</organism>
<dbReference type="Proteomes" id="UP000320333">
    <property type="component" value="Unassembled WGS sequence"/>
</dbReference>
<dbReference type="Gene3D" id="3.30.160.60">
    <property type="entry name" value="Classic Zinc Finger"/>
    <property type="match status" value="2"/>
</dbReference>